<dbReference type="PANTHER" id="PTHR43297:SF2">
    <property type="entry name" value="DIPEPTIDE TRANSPORT ATP-BINDING PROTEIN DPPD"/>
    <property type="match status" value="1"/>
</dbReference>
<dbReference type="Proteomes" id="UP000255518">
    <property type="component" value="Unassembled WGS sequence"/>
</dbReference>
<evidence type="ECO:0000259" key="8">
    <source>
        <dbReference type="Pfam" id="PF00005"/>
    </source>
</evidence>
<keyword evidence="5" id="KW-0472">Membrane</keyword>
<dbReference type="PANTHER" id="PTHR43297">
    <property type="entry name" value="OLIGOPEPTIDE TRANSPORT ATP-BINDING PROTEIN APPD"/>
    <property type="match status" value="1"/>
</dbReference>
<keyword evidence="4" id="KW-1003">Cell membrane</keyword>
<dbReference type="GO" id="GO:0005524">
    <property type="term" value="F:ATP binding"/>
    <property type="evidence" value="ECO:0007669"/>
    <property type="project" value="UniProtKB-KW"/>
</dbReference>
<dbReference type="Gene3D" id="3.40.50.300">
    <property type="entry name" value="P-loop containing nucleotide triphosphate hydrolases"/>
    <property type="match status" value="1"/>
</dbReference>
<evidence type="ECO:0000256" key="2">
    <source>
        <dbReference type="ARBA" id="ARBA00005417"/>
    </source>
</evidence>
<dbReference type="SUPFAM" id="SSF52540">
    <property type="entry name" value="P-loop containing nucleoside triphosphate hydrolases"/>
    <property type="match status" value="1"/>
</dbReference>
<comment type="catalytic activity">
    <reaction evidence="7">
        <text>a dipeptide(out) + ATP + H2O = a dipeptide(in) + ADP + phosphate + H(+)</text>
        <dbReference type="Rhea" id="RHEA:23120"/>
        <dbReference type="ChEBI" id="CHEBI:15377"/>
        <dbReference type="ChEBI" id="CHEBI:15378"/>
        <dbReference type="ChEBI" id="CHEBI:30616"/>
        <dbReference type="ChEBI" id="CHEBI:43474"/>
        <dbReference type="ChEBI" id="CHEBI:90799"/>
        <dbReference type="ChEBI" id="CHEBI:456216"/>
        <dbReference type="EC" id="7.4.2.9"/>
    </reaction>
</comment>
<keyword evidence="9" id="KW-0378">Hydrolase</keyword>
<name>A0A377V892_KLEPN</name>
<evidence type="ECO:0000256" key="3">
    <source>
        <dbReference type="ARBA" id="ARBA00022448"/>
    </source>
</evidence>
<evidence type="ECO:0000256" key="4">
    <source>
        <dbReference type="ARBA" id="ARBA00022475"/>
    </source>
</evidence>
<evidence type="ECO:0000256" key="7">
    <source>
        <dbReference type="ARBA" id="ARBA00047356"/>
    </source>
</evidence>
<keyword evidence="9" id="KW-0067">ATP-binding</keyword>
<evidence type="ECO:0000256" key="1">
    <source>
        <dbReference type="ARBA" id="ARBA00004370"/>
    </source>
</evidence>
<sequence length="132" mass="14159">MTSSIPVVNNAPLLDVRDLCVDFVNGSAVTHAVRGVSFQLGHEKLAIVGESGSGKSTVGRALLQLHPKKARVSASRMQFADLDLQHLSEAQMRGVRGKRISMIMQDPKYSLNPVVCVGKQIAEGLAYSSSRA</sequence>
<evidence type="ECO:0000256" key="5">
    <source>
        <dbReference type="ARBA" id="ARBA00023136"/>
    </source>
</evidence>
<comment type="similarity">
    <text evidence="2">Belongs to the ABC transporter superfamily.</text>
</comment>
<organism evidence="9 10">
    <name type="scientific">Klebsiella pneumoniae</name>
    <dbReference type="NCBI Taxonomy" id="573"/>
    <lineage>
        <taxon>Bacteria</taxon>
        <taxon>Pseudomonadati</taxon>
        <taxon>Pseudomonadota</taxon>
        <taxon>Gammaproteobacteria</taxon>
        <taxon>Enterobacterales</taxon>
        <taxon>Enterobacteriaceae</taxon>
        <taxon>Klebsiella/Raoultella group</taxon>
        <taxon>Klebsiella</taxon>
        <taxon>Klebsiella pneumoniae complex</taxon>
    </lineage>
</organism>
<dbReference type="GO" id="GO:0016020">
    <property type="term" value="C:membrane"/>
    <property type="evidence" value="ECO:0007669"/>
    <property type="project" value="UniProtKB-SubCell"/>
</dbReference>
<protein>
    <recommendedName>
        <fullName evidence="6">ABC-type dipeptide transporter</fullName>
        <ecNumber evidence="6">7.4.2.9</ecNumber>
    </recommendedName>
</protein>
<evidence type="ECO:0000313" key="10">
    <source>
        <dbReference type="Proteomes" id="UP000255518"/>
    </source>
</evidence>
<dbReference type="EC" id="7.4.2.9" evidence="6"/>
<gene>
    <name evidence="9" type="primary">gsiA_16</name>
    <name evidence="9" type="ORF">NCTC13443_05158</name>
</gene>
<comment type="subcellular location">
    <subcellularLocation>
        <location evidence="1">Membrane</location>
    </subcellularLocation>
</comment>
<dbReference type="InterPro" id="IPR027417">
    <property type="entry name" value="P-loop_NTPase"/>
</dbReference>
<feature type="domain" description="ABC transporter" evidence="8">
    <location>
        <begin position="35"/>
        <end position="111"/>
    </location>
</feature>
<accession>A0A377V892</accession>
<dbReference type="InterPro" id="IPR003439">
    <property type="entry name" value="ABC_transporter-like_ATP-bd"/>
</dbReference>
<evidence type="ECO:0000313" key="9">
    <source>
        <dbReference type="EMBL" id="STT05226.1"/>
    </source>
</evidence>
<dbReference type="Pfam" id="PF00005">
    <property type="entry name" value="ABC_tran"/>
    <property type="match status" value="1"/>
</dbReference>
<dbReference type="AlphaFoldDB" id="A0A377V892"/>
<dbReference type="EMBL" id="UGKT01000001">
    <property type="protein sequence ID" value="STT05226.1"/>
    <property type="molecule type" value="Genomic_DNA"/>
</dbReference>
<evidence type="ECO:0000256" key="6">
    <source>
        <dbReference type="ARBA" id="ARBA00038852"/>
    </source>
</evidence>
<keyword evidence="9" id="KW-0547">Nucleotide-binding</keyword>
<dbReference type="GO" id="GO:0016887">
    <property type="term" value="F:ATP hydrolysis activity"/>
    <property type="evidence" value="ECO:0007669"/>
    <property type="project" value="InterPro"/>
</dbReference>
<keyword evidence="3" id="KW-0813">Transport</keyword>
<dbReference type="InterPro" id="IPR050388">
    <property type="entry name" value="ABC_Ni/Peptide_Import"/>
</dbReference>
<proteinExistence type="inferred from homology"/>
<reference evidence="9 10" key="1">
    <citation type="submission" date="2018-06" db="EMBL/GenBank/DDBJ databases">
        <authorList>
            <consortium name="Pathogen Informatics"/>
            <person name="Doyle S."/>
        </authorList>
    </citation>
    <scope>NUCLEOTIDE SEQUENCE [LARGE SCALE GENOMIC DNA]</scope>
    <source>
        <strain evidence="9 10">NCTC13443</strain>
    </source>
</reference>